<reference evidence="1" key="1">
    <citation type="submission" date="2020-08" db="EMBL/GenBank/DDBJ databases">
        <title>Multicomponent nature underlies the extraordinary mechanical properties of spider dragline silk.</title>
        <authorList>
            <person name="Kono N."/>
            <person name="Nakamura H."/>
            <person name="Mori M."/>
            <person name="Yoshida Y."/>
            <person name="Ohtoshi R."/>
            <person name="Malay A.D."/>
            <person name="Moran D.A.P."/>
            <person name="Tomita M."/>
            <person name="Numata K."/>
            <person name="Arakawa K."/>
        </authorList>
    </citation>
    <scope>NUCLEOTIDE SEQUENCE</scope>
</reference>
<accession>A0A8X6SML6</accession>
<dbReference type="Proteomes" id="UP000887159">
    <property type="component" value="Unassembled WGS sequence"/>
</dbReference>
<evidence type="ECO:0000313" key="1">
    <source>
        <dbReference type="EMBL" id="GFY11802.1"/>
    </source>
</evidence>
<dbReference type="AlphaFoldDB" id="A0A8X6SML6"/>
<gene>
    <name evidence="1" type="ORF">TNCV_1529941</name>
</gene>
<keyword evidence="2" id="KW-1185">Reference proteome</keyword>
<proteinExistence type="predicted"/>
<name>A0A8X6SML6_TRICX</name>
<organism evidence="1 2">
    <name type="scientific">Trichonephila clavipes</name>
    <name type="common">Golden silk orbweaver</name>
    <name type="synonym">Nephila clavipes</name>
    <dbReference type="NCBI Taxonomy" id="2585209"/>
    <lineage>
        <taxon>Eukaryota</taxon>
        <taxon>Metazoa</taxon>
        <taxon>Ecdysozoa</taxon>
        <taxon>Arthropoda</taxon>
        <taxon>Chelicerata</taxon>
        <taxon>Arachnida</taxon>
        <taxon>Araneae</taxon>
        <taxon>Araneomorphae</taxon>
        <taxon>Entelegynae</taxon>
        <taxon>Araneoidea</taxon>
        <taxon>Nephilidae</taxon>
        <taxon>Trichonephila</taxon>
    </lineage>
</organism>
<sequence length="105" mass="11752">MTKYNFQLEAVDILKDKSCAILNKNPSWVSEASRKTAAAHFRLSTGHNNLRSHLYRIGITDLPDCTPCDSGQPMTTEHLEVCSVLKSLRYPTTFGSVILKKRING</sequence>
<protein>
    <recommendedName>
        <fullName evidence="3">Reverse transcriptase</fullName>
    </recommendedName>
</protein>
<evidence type="ECO:0008006" key="3">
    <source>
        <dbReference type="Google" id="ProtNLM"/>
    </source>
</evidence>
<dbReference type="EMBL" id="BMAU01021308">
    <property type="protein sequence ID" value="GFY11802.1"/>
    <property type="molecule type" value="Genomic_DNA"/>
</dbReference>
<evidence type="ECO:0000313" key="2">
    <source>
        <dbReference type="Proteomes" id="UP000887159"/>
    </source>
</evidence>
<comment type="caution">
    <text evidence="1">The sequence shown here is derived from an EMBL/GenBank/DDBJ whole genome shotgun (WGS) entry which is preliminary data.</text>
</comment>